<organism evidence="1 2">
    <name type="scientific">Photobacterium leiognathi subsp. mandapamensis</name>
    <name type="common">Photobacterium mandapamensis</name>
    <dbReference type="NCBI Taxonomy" id="48408"/>
    <lineage>
        <taxon>Bacteria</taxon>
        <taxon>Pseudomonadati</taxon>
        <taxon>Pseudomonadota</taxon>
        <taxon>Gammaproteobacteria</taxon>
        <taxon>Vibrionales</taxon>
        <taxon>Vibrionaceae</taxon>
        <taxon>Photobacterium</taxon>
    </lineage>
</organism>
<sequence>MGREIAPQELSYFYQKTGEAIWHLQHVEDFLIKLFIVGSIHLKINGISAQNAEAKLSKYNKKTLGQLIGLLDGSEIVTNEFIGKLKAYNDIRKWIVHNSMRETENCLYSQEDRDFFITRTTTFTDLSIEIQRDIEVRLWELTVAGGISLDEVKARAIATIEAWKKAT</sequence>
<protein>
    <submittedName>
        <fullName evidence="1">Uncharacterized protein</fullName>
    </submittedName>
</protein>
<accession>A0A2T3KWX0</accession>
<dbReference type="EMBL" id="PYNS01000005">
    <property type="protein sequence ID" value="PSV11879.1"/>
    <property type="molecule type" value="Genomic_DNA"/>
</dbReference>
<evidence type="ECO:0000313" key="2">
    <source>
        <dbReference type="Proteomes" id="UP000240530"/>
    </source>
</evidence>
<dbReference type="RefSeq" id="WP_107184768.1">
    <property type="nucleotide sequence ID" value="NZ_JAWQGC010000001.1"/>
</dbReference>
<proteinExistence type="predicted"/>
<gene>
    <name evidence="1" type="ORF">C0W93_08305</name>
</gene>
<dbReference type="Proteomes" id="UP000240530">
    <property type="component" value="Unassembled WGS sequence"/>
</dbReference>
<reference evidence="1 2" key="1">
    <citation type="submission" date="2018-03" db="EMBL/GenBank/DDBJ databases">
        <title>Whole genome sequencing of Histamine producing bacteria.</title>
        <authorList>
            <person name="Butler K."/>
        </authorList>
    </citation>
    <scope>NUCLEOTIDE SEQUENCE [LARGE SCALE GENOMIC DNA]</scope>
    <source>
        <strain evidence="1 2">Res.4.1</strain>
    </source>
</reference>
<dbReference type="AlphaFoldDB" id="A0A2T3KWX0"/>
<evidence type="ECO:0000313" key="1">
    <source>
        <dbReference type="EMBL" id="PSV11879.1"/>
    </source>
</evidence>
<comment type="caution">
    <text evidence="1">The sequence shown here is derived from an EMBL/GenBank/DDBJ whole genome shotgun (WGS) entry which is preliminary data.</text>
</comment>
<name>A0A2T3KWX0_PHOLD</name>